<gene>
    <name evidence="1" type="ORF">T10_12053</name>
</gene>
<keyword evidence="2" id="KW-1185">Reference proteome</keyword>
<protein>
    <submittedName>
        <fullName evidence="1">Uncharacterized protein</fullName>
    </submittedName>
</protein>
<dbReference type="AlphaFoldDB" id="A0A0V1MH86"/>
<accession>A0A0V1MH86</accession>
<organism evidence="1 2">
    <name type="scientific">Trichinella papuae</name>
    <dbReference type="NCBI Taxonomy" id="268474"/>
    <lineage>
        <taxon>Eukaryota</taxon>
        <taxon>Metazoa</taxon>
        <taxon>Ecdysozoa</taxon>
        <taxon>Nematoda</taxon>
        <taxon>Enoplea</taxon>
        <taxon>Dorylaimia</taxon>
        <taxon>Trichinellida</taxon>
        <taxon>Trichinellidae</taxon>
        <taxon>Trichinella</taxon>
    </lineage>
</organism>
<reference evidence="1 2" key="1">
    <citation type="submission" date="2015-01" db="EMBL/GenBank/DDBJ databases">
        <title>Evolution of Trichinella species and genotypes.</title>
        <authorList>
            <person name="Korhonen P.K."/>
            <person name="Edoardo P."/>
            <person name="Giuseppe L.R."/>
            <person name="Gasser R.B."/>
        </authorList>
    </citation>
    <scope>NUCLEOTIDE SEQUENCE [LARGE SCALE GENOMIC DNA]</scope>
    <source>
        <strain evidence="1">ISS1980</strain>
    </source>
</reference>
<dbReference type="Proteomes" id="UP000054843">
    <property type="component" value="Unassembled WGS sequence"/>
</dbReference>
<evidence type="ECO:0000313" key="2">
    <source>
        <dbReference type="Proteomes" id="UP000054843"/>
    </source>
</evidence>
<evidence type="ECO:0000313" key="1">
    <source>
        <dbReference type="EMBL" id="KRZ71037.1"/>
    </source>
</evidence>
<dbReference type="EMBL" id="JYDO01000103">
    <property type="protein sequence ID" value="KRZ71037.1"/>
    <property type="molecule type" value="Genomic_DNA"/>
</dbReference>
<comment type="caution">
    <text evidence="1">The sequence shown here is derived from an EMBL/GenBank/DDBJ whole genome shotgun (WGS) entry which is preliminary data.</text>
</comment>
<proteinExistence type="predicted"/>
<sequence>MFPQIHGTVSASTQRLDAGWSELLSVPSQNSTLFSQHSGPSQPLTVLKRKVSHDRVRPRASARFFRMKETCASVSSWQFATRWLSSGPYARACMI</sequence>
<name>A0A0V1MH86_9BILA</name>